<proteinExistence type="predicted"/>
<keyword evidence="2" id="KW-1185">Reference proteome</keyword>
<dbReference type="EMBL" id="JAQIZT010000007">
    <property type="protein sequence ID" value="KAJ6989894.1"/>
    <property type="molecule type" value="Genomic_DNA"/>
</dbReference>
<comment type="caution">
    <text evidence="1">The sequence shown here is derived from an EMBL/GenBank/DDBJ whole genome shotgun (WGS) entry which is preliminary data.</text>
</comment>
<evidence type="ECO:0000313" key="1">
    <source>
        <dbReference type="EMBL" id="KAJ6989894.1"/>
    </source>
</evidence>
<dbReference type="AlphaFoldDB" id="A0AAD6QGD1"/>
<reference evidence="1" key="1">
    <citation type="journal article" date="2023" name="Mol. Ecol. Resour.">
        <title>Chromosome-level genome assembly of a triploid poplar Populus alba 'Berolinensis'.</title>
        <authorList>
            <person name="Chen S."/>
            <person name="Yu Y."/>
            <person name="Wang X."/>
            <person name="Wang S."/>
            <person name="Zhang T."/>
            <person name="Zhou Y."/>
            <person name="He R."/>
            <person name="Meng N."/>
            <person name="Wang Y."/>
            <person name="Liu W."/>
            <person name="Liu Z."/>
            <person name="Liu J."/>
            <person name="Guo Q."/>
            <person name="Huang H."/>
            <person name="Sederoff R.R."/>
            <person name="Wang G."/>
            <person name="Qu G."/>
            <person name="Chen S."/>
        </authorList>
    </citation>
    <scope>NUCLEOTIDE SEQUENCE</scope>
    <source>
        <strain evidence="1">SC-2020</strain>
    </source>
</reference>
<evidence type="ECO:0000313" key="2">
    <source>
        <dbReference type="Proteomes" id="UP001164929"/>
    </source>
</evidence>
<sequence>MIDQVKSMNFQHSLCPFQAQGFSNKRQPWQMAM</sequence>
<protein>
    <submittedName>
        <fullName evidence="1">Uncharacterized protein</fullName>
    </submittedName>
</protein>
<name>A0AAD6QGD1_9ROSI</name>
<dbReference type="Proteomes" id="UP001164929">
    <property type="component" value="Chromosome 7"/>
</dbReference>
<gene>
    <name evidence="1" type="ORF">NC653_018410</name>
</gene>
<accession>A0AAD6QGD1</accession>
<organism evidence="1 2">
    <name type="scientific">Populus alba x Populus x berolinensis</name>
    <dbReference type="NCBI Taxonomy" id="444605"/>
    <lineage>
        <taxon>Eukaryota</taxon>
        <taxon>Viridiplantae</taxon>
        <taxon>Streptophyta</taxon>
        <taxon>Embryophyta</taxon>
        <taxon>Tracheophyta</taxon>
        <taxon>Spermatophyta</taxon>
        <taxon>Magnoliopsida</taxon>
        <taxon>eudicotyledons</taxon>
        <taxon>Gunneridae</taxon>
        <taxon>Pentapetalae</taxon>
        <taxon>rosids</taxon>
        <taxon>fabids</taxon>
        <taxon>Malpighiales</taxon>
        <taxon>Salicaceae</taxon>
        <taxon>Saliceae</taxon>
        <taxon>Populus</taxon>
    </lineage>
</organism>